<dbReference type="InterPro" id="IPR043128">
    <property type="entry name" value="Rev_trsase/Diguanyl_cyclase"/>
</dbReference>
<dbReference type="RefSeq" id="WP_081853153.1">
    <property type="nucleotide sequence ID" value="NZ_JMIW01000001.1"/>
</dbReference>
<sequence>MVDREKPEKLKGSAERDLVALGIAFAAIILFVGTGGAVLPAIVNSLRGVGAAPDTLLVNALLLNVVLIIFGWRRYRELKIEINERRNAEDLARKLAETDPLTGCLNRRSISSATHALRDQAHATGMAVVYGLIDLDNFKQINDMNGHTAGDSALIEMANRIRTALPADAHLARIGGDEFAFVWSYDPHQPERVDDLVIRLFEAMATPFALDKVTVDTTFSIGLASDHEHNDLDPDLCSLDALMHRADIAMYQAKKEGKNRYFWFEPSMENELRFRNELELGIRKGLLEGEFVPFYEQQIDLDSGDLMGFEMLARWISPTLGTISPEVFIPIAEEIGVISDLSDQLIDRALVDARDWDKSLTLSINISPVQMRDPWFAQKLLKMLVKHNFPPQRLEVEITESCLHDNVDMVRGMIVSLRNQGVQISLDDFGTGYSSLEQLRTLPFDRLKIDRSFVGELSTPSAKSPLVDAIVSLGRGLDLPMTVEGIEDEVILRQLKQMGKLKGQGFLYGRPESAEQVRKRLAEAGRLADHVEGDIGASTGAPKRKTSDIEQAMPRRA</sequence>
<dbReference type="AlphaFoldDB" id="A0A074MZV0"/>
<dbReference type="SMART" id="SM00052">
    <property type="entry name" value="EAL"/>
    <property type="match status" value="1"/>
</dbReference>
<dbReference type="Proteomes" id="UP000027647">
    <property type="component" value="Unassembled WGS sequence"/>
</dbReference>
<dbReference type="Gene3D" id="3.30.70.270">
    <property type="match status" value="1"/>
</dbReference>
<keyword evidence="2" id="KW-0472">Membrane</keyword>
<dbReference type="InterPro" id="IPR000160">
    <property type="entry name" value="GGDEF_dom"/>
</dbReference>
<evidence type="ECO:0000313" key="5">
    <source>
        <dbReference type="EMBL" id="KEO91127.1"/>
    </source>
</evidence>
<dbReference type="eggNOG" id="COG5001">
    <property type="taxonomic scope" value="Bacteria"/>
</dbReference>
<dbReference type="CDD" id="cd01949">
    <property type="entry name" value="GGDEF"/>
    <property type="match status" value="1"/>
</dbReference>
<dbReference type="STRING" id="1044.EH31_00250"/>
<dbReference type="SUPFAM" id="SSF55073">
    <property type="entry name" value="Nucleotide cyclase"/>
    <property type="match status" value="1"/>
</dbReference>
<keyword evidence="2" id="KW-1133">Transmembrane helix</keyword>
<dbReference type="NCBIfam" id="TIGR00254">
    <property type="entry name" value="GGDEF"/>
    <property type="match status" value="1"/>
</dbReference>
<accession>A0A074MZV0</accession>
<dbReference type="InterPro" id="IPR050706">
    <property type="entry name" value="Cyclic-di-GMP_PDE-like"/>
</dbReference>
<dbReference type="EMBL" id="JMIW01000001">
    <property type="protein sequence ID" value="KEO91127.1"/>
    <property type="molecule type" value="Genomic_DNA"/>
</dbReference>
<dbReference type="InterPro" id="IPR029787">
    <property type="entry name" value="Nucleotide_cyclase"/>
</dbReference>
<dbReference type="PANTHER" id="PTHR33121">
    <property type="entry name" value="CYCLIC DI-GMP PHOSPHODIESTERASE PDEF"/>
    <property type="match status" value="1"/>
</dbReference>
<dbReference type="PROSITE" id="PS50887">
    <property type="entry name" value="GGDEF"/>
    <property type="match status" value="1"/>
</dbReference>
<feature type="transmembrane region" description="Helical" evidence="2">
    <location>
        <begin position="55"/>
        <end position="72"/>
    </location>
</feature>
<dbReference type="SUPFAM" id="SSF141868">
    <property type="entry name" value="EAL domain-like"/>
    <property type="match status" value="1"/>
</dbReference>
<dbReference type="PANTHER" id="PTHR33121:SF70">
    <property type="entry name" value="SIGNALING PROTEIN YKOW"/>
    <property type="match status" value="1"/>
</dbReference>
<evidence type="ECO:0000256" key="2">
    <source>
        <dbReference type="SAM" id="Phobius"/>
    </source>
</evidence>
<dbReference type="CDD" id="cd01948">
    <property type="entry name" value="EAL"/>
    <property type="match status" value="1"/>
</dbReference>
<feature type="domain" description="GGDEF" evidence="4">
    <location>
        <begin position="126"/>
        <end position="266"/>
    </location>
</feature>
<dbReference type="SMART" id="SM00267">
    <property type="entry name" value="GGDEF"/>
    <property type="match status" value="1"/>
</dbReference>
<evidence type="ECO:0000256" key="1">
    <source>
        <dbReference type="SAM" id="MobiDB-lite"/>
    </source>
</evidence>
<feature type="region of interest" description="Disordered" evidence="1">
    <location>
        <begin position="532"/>
        <end position="557"/>
    </location>
</feature>
<keyword evidence="2" id="KW-0812">Transmembrane</keyword>
<dbReference type="PROSITE" id="PS50883">
    <property type="entry name" value="EAL"/>
    <property type="match status" value="1"/>
</dbReference>
<name>A0A074MZV0_ERYLO</name>
<protein>
    <submittedName>
        <fullName evidence="5">Diguanylate cyclase</fullName>
    </submittedName>
</protein>
<dbReference type="InterPro" id="IPR035919">
    <property type="entry name" value="EAL_sf"/>
</dbReference>
<dbReference type="Gene3D" id="3.20.20.450">
    <property type="entry name" value="EAL domain"/>
    <property type="match status" value="1"/>
</dbReference>
<evidence type="ECO:0000259" key="4">
    <source>
        <dbReference type="PROSITE" id="PS50887"/>
    </source>
</evidence>
<dbReference type="InterPro" id="IPR001633">
    <property type="entry name" value="EAL_dom"/>
</dbReference>
<keyword evidence="6" id="KW-1185">Reference proteome</keyword>
<dbReference type="GO" id="GO:0071111">
    <property type="term" value="F:cyclic-guanylate-specific phosphodiesterase activity"/>
    <property type="evidence" value="ECO:0007669"/>
    <property type="project" value="InterPro"/>
</dbReference>
<organism evidence="5 6">
    <name type="scientific">Erythrobacter longus</name>
    <dbReference type="NCBI Taxonomy" id="1044"/>
    <lineage>
        <taxon>Bacteria</taxon>
        <taxon>Pseudomonadati</taxon>
        <taxon>Pseudomonadota</taxon>
        <taxon>Alphaproteobacteria</taxon>
        <taxon>Sphingomonadales</taxon>
        <taxon>Erythrobacteraceae</taxon>
        <taxon>Erythrobacter/Porphyrobacter group</taxon>
        <taxon>Erythrobacter</taxon>
    </lineage>
</organism>
<comment type="caution">
    <text evidence="5">The sequence shown here is derived from an EMBL/GenBank/DDBJ whole genome shotgun (WGS) entry which is preliminary data.</text>
</comment>
<evidence type="ECO:0000313" key="6">
    <source>
        <dbReference type="Proteomes" id="UP000027647"/>
    </source>
</evidence>
<dbReference type="OrthoDB" id="9814202at2"/>
<proteinExistence type="predicted"/>
<dbReference type="Pfam" id="PF00563">
    <property type="entry name" value="EAL"/>
    <property type="match status" value="1"/>
</dbReference>
<evidence type="ECO:0000259" key="3">
    <source>
        <dbReference type="PROSITE" id="PS50883"/>
    </source>
</evidence>
<feature type="domain" description="EAL" evidence="3">
    <location>
        <begin position="275"/>
        <end position="525"/>
    </location>
</feature>
<gene>
    <name evidence="5" type="ORF">EH31_00250</name>
</gene>
<reference evidence="5 6" key="1">
    <citation type="submission" date="2014-04" db="EMBL/GenBank/DDBJ databases">
        <title>A comprehensive comparison of genomes of Erythrobacter spp. strains.</title>
        <authorList>
            <person name="Zheng Q."/>
        </authorList>
    </citation>
    <scope>NUCLEOTIDE SEQUENCE [LARGE SCALE GENOMIC DNA]</scope>
    <source>
        <strain evidence="5 6">DSM 6997</strain>
    </source>
</reference>
<feature type="transmembrane region" description="Helical" evidence="2">
    <location>
        <begin position="21"/>
        <end position="43"/>
    </location>
</feature>
<dbReference type="Pfam" id="PF00990">
    <property type="entry name" value="GGDEF"/>
    <property type="match status" value="1"/>
</dbReference>